<keyword evidence="1" id="KW-1133">Transmembrane helix</keyword>
<evidence type="ECO:0000313" key="2">
    <source>
        <dbReference type="EMBL" id="MBB6567806.1"/>
    </source>
</evidence>
<evidence type="ECO:0000256" key="1">
    <source>
        <dbReference type="SAM" id="Phobius"/>
    </source>
</evidence>
<gene>
    <name evidence="2" type="ORF">HNR71_003443</name>
</gene>
<dbReference type="EMBL" id="JACHKF010000001">
    <property type="protein sequence ID" value="MBB6567806.1"/>
    <property type="molecule type" value="Genomic_DNA"/>
</dbReference>
<dbReference type="AlphaFoldDB" id="A0A841SIA9"/>
<evidence type="ECO:0000313" key="3">
    <source>
        <dbReference type="Proteomes" id="UP000553957"/>
    </source>
</evidence>
<name>A0A841SIA9_9ACTN</name>
<dbReference type="Proteomes" id="UP000553957">
    <property type="component" value="Unassembled WGS sequence"/>
</dbReference>
<comment type="caution">
    <text evidence="2">The sequence shown here is derived from an EMBL/GenBank/DDBJ whole genome shotgun (WGS) entry which is preliminary data.</text>
</comment>
<keyword evidence="1" id="KW-0472">Membrane</keyword>
<accession>A0A841SIA9</accession>
<reference evidence="2 3" key="1">
    <citation type="submission" date="2020-08" db="EMBL/GenBank/DDBJ databases">
        <title>Sequencing the genomes of 1000 actinobacteria strains.</title>
        <authorList>
            <person name="Klenk H.-P."/>
        </authorList>
    </citation>
    <scope>NUCLEOTIDE SEQUENCE [LARGE SCALE GENOMIC DNA]</scope>
    <source>
        <strain evidence="2 3">DSM 15626</strain>
    </source>
</reference>
<organism evidence="2 3">
    <name type="scientific">Kribbella sandramycini</name>
    <dbReference type="NCBI Taxonomy" id="60450"/>
    <lineage>
        <taxon>Bacteria</taxon>
        <taxon>Bacillati</taxon>
        <taxon>Actinomycetota</taxon>
        <taxon>Actinomycetes</taxon>
        <taxon>Propionibacteriales</taxon>
        <taxon>Kribbellaceae</taxon>
        <taxon>Kribbella</taxon>
    </lineage>
</organism>
<protein>
    <submittedName>
        <fullName evidence="2">Uncharacterized protein</fullName>
    </submittedName>
</protein>
<feature type="transmembrane region" description="Helical" evidence="1">
    <location>
        <begin position="6"/>
        <end position="32"/>
    </location>
</feature>
<sequence length="33" mass="3640">MNGSSWFAYAVVVTTTFVVGLLAFTIWVLSLVF</sequence>
<proteinExistence type="predicted"/>
<keyword evidence="1" id="KW-0812">Transmembrane</keyword>